<dbReference type="InterPro" id="IPR036291">
    <property type="entry name" value="NAD(P)-bd_dom_sf"/>
</dbReference>
<dbReference type="SUPFAM" id="SSF51735">
    <property type="entry name" value="NAD(P)-binding Rossmann-fold domains"/>
    <property type="match status" value="1"/>
</dbReference>
<dbReference type="Gene3D" id="3.40.50.720">
    <property type="entry name" value="NAD(P)-binding Rossmann-like Domain"/>
    <property type="match status" value="1"/>
</dbReference>
<reference evidence="1" key="1">
    <citation type="submission" date="2023-06" db="EMBL/GenBank/DDBJ databases">
        <title>Comparative genomics of Bacillaceae isolates and their secondary metabolite potential.</title>
        <authorList>
            <person name="Song L."/>
            <person name="Nielsen L.J."/>
            <person name="Mohite O."/>
            <person name="Xu X."/>
            <person name="Weber T."/>
            <person name="Kovacs A.T."/>
        </authorList>
    </citation>
    <scope>NUCLEOTIDE SEQUENCE</scope>
    <source>
        <strain evidence="1">G1S1</strain>
    </source>
</reference>
<evidence type="ECO:0000313" key="1">
    <source>
        <dbReference type="EMBL" id="MDM5284803.1"/>
    </source>
</evidence>
<comment type="caution">
    <text evidence="1">The sequence shown here is derived from an EMBL/GenBank/DDBJ whole genome shotgun (WGS) entry which is preliminary data.</text>
</comment>
<name>A0AAJ1VEL7_9BACI</name>
<accession>A0AAJ1VEL7</accession>
<organism evidence="1 2">
    <name type="scientific">Peribacillus frigoritolerans</name>
    <dbReference type="NCBI Taxonomy" id="450367"/>
    <lineage>
        <taxon>Bacteria</taxon>
        <taxon>Bacillati</taxon>
        <taxon>Bacillota</taxon>
        <taxon>Bacilli</taxon>
        <taxon>Bacillales</taxon>
        <taxon>Bacillaceae</taxon>
        <taxon>Peribacillus</taxon>
    </lineage>
</organism>
<proteinExistence type="predicted"/>
<dbReference type="Proteomes" id="UP001238973">
    <property type="component" value="Unassembled WGS sequence"/>
</dbReference>
<sequence>MTGGSKGIGKAIAVAFAKEGTNQCCNLWPW</sequence>
<gene>
    <name evidence="1" type="ORF">QUF85_16070</name>
</gene>
<protein>
    <submittedName>
        <fullName evidence="1">Uncharacterized protein</fullName>
    </submittedName>
</protein>
<dbReference type="AlphaFoldDB" id="A0AAJ1VEL7"/>
<dbReference type="EMBL" id="JAUCFI010000003">
    <property type="protein sequence ID" value="MDM5284803.1"/>
    <property type="molecule type" value="Genomic_DNA"/>
</dbReference>
<evidence type="ECO:0000313" key="2">
    <source>
        <dbReference type="Proteomes" id="UP001238973"/>
    </source>
</evidence>